<comment type="caution">
    <text evidence="2">The sequence shown here is derived from an EMBL/GenBank/DDBJ whole genome shotgun (WGS) entry which is preliminary data.</text>
</comment>
<dbReference type="Pfam" id="PF13302">
    <property type="entry name" value="Acetyltransf_3"/>
    <property type="match status" value="1"/>
</dbReference>
<evidence type="ECO:0000259" key="1">
    <source>
        <dbReference type="PROSITE" id="PS51186"/>
    </source>
</evidence>
<dbReference type="GO" id="GO:0016747">
    <property type="term" value="F:acyltransferase activity, transferring groups other than amino-acyl groups"/>
    <property type="evidence" value="ECO:0007669"/>
    <property type="project" value="InterPro"/>
</dbReference>
<dbReference type="STRING" id="1666911.HLUCCA11_02325"/>
<name>A0A0P7Z2X7_9CYAN</name>
<reference evidence="2 3" key="1">
    <citation type="submission" date="2015-09" db="EMBL/GenBank/DDBJ databases">
        <title>Identification and resolution of microdiversity through metagenomic sequencing of parallel consortia.</title>
        <authorList>
            <person name="Nelson W.C."/>
            <person name="Romine M.F."/>
            <person name="Lindemann S.R."/>
        </authorList>
    </citation>
    <scope>NUCLEOTIDE SEQUENCE [LARGE SCALE GENOMIC DNA]</scope>
    <source>
        <strain evidence="2">Ana</strain>
    </source>
</reference>
<dbReference type="PANTHER" id="PTHR43415">
    <property type="entry name" value="SPERMIDINE N(1)-ACETYLTRANSFERASE"/>
    <property type="match status" value="1"/>
</dbReference>
<dbReference type="EMBL" id="LJZR01000002">
    <property type="protein sequence ID" value="KPQ37291.1"/>
    <property type="molecule type" value="Genomic_DNA"/>
</dbReference>
<organism evidence="2 3">
    <name type="scientific">Phormidesmis priestleyi Ana</name>
    <dbReference type="NCBI Taxonomy" id="1666911"/>
    <lineage>
        <taxon>Bacteria</taxon>
        <taxon>Bacillati</taxon>
        <taxon>Cyanobacteriota</taxon>
        <taxon>Cyanophyceae</taxon>
        <taxon>Leptolyngbyales</taxon>
        <taxon>Leptolyngbyaceae</taxon>
        <taxon>Phormidesmis</taxon>
    </lineage>
</organism>
<dbReference type="InterPro" id="IPR000182">
    <property type="entry name" value="GNAT_dom"/>
</dbReference>
<evidence type="ECO:0000313" key="2">
    <source>
        <dbReference type="EMBL" id="KPQ37291.1"/>
    </source>
</evidence>
<dbReference type="PROSITE" id="PS51186">
    <property type="entry name" value="GNAT"/>
    <property type="match status" value="1"/>
</dbReference>
<gene>
    <name evidence="2" type="ORF">HLUCCA11_02325</name>
</gene>
<protein>
    <submittedName>
        <fullName evidence="2">Acetyltransferase</fullName>
    </submittedName>
</protein>
<proteinExistence type="predicted"/>
<dbReference type="PANTHER" id="PTHR43415:SF3">
    <property type="entry name" value="GNAT-FAMILY ACETYLTRANSFERASE"/>
    <property type="match status" value="1"/>
</dbReference>
<dbReference type="Proteomes" id="UP000050465">
    <property type="component" value="Unassembled WGS sequence"/>
</dbReference>
<sequence>MILTTNRLSLLPTAISDLDFVVATEQAPENARYIGQWSKARHKAAIASSEEAHYIVTIVTRSATEFPQRLGYVILTGITNPDLSLGIKRIVITQKGKGYGRQALRLAKALAFEQYGCHRLWLDVVLKNSRAKALYESEDFVLEGIIRDGYKTATGYESMALMSLLAPEYFAQQAAQ</sequence>
<accession>A0A0P7Z2X7</accession>
<keyword evidence="2" id="KW-0808">Transferase</keyword>
<dbReference type="CDD" id="cd04301">
    <property type="entry name" value="NAT_SF"/>
    <property type="match status" value="1"/>
</dbReference>
<dbReference type="SUPFAM" id="SSF55729">
    <property type="entry name" value="Acyl-CoA N-acyltransferases (Nat)"/>
    <property type="match status" value="1"/>
</dbReference>
<feature type="domain" description="N-acetyltransferase" evidence="1">
    <location>
        <begin position="18"/>
        <end position="167"/>
    </location>
</feature>
<dbReference type="AlphaFoldDB" id="A0A0P7Z2X7"/>
<evidence type="ECO:0000313" key="3">
    <source>
        <dbReference type="Proteomes" id="UP000050465"/>
    </source>
</evidence>
<dbReference type="Gene3D" id="3.40.630.30">
    <property type="match status" value="1"/>
</dbReference>
<dbReference type="InterPro" id="IPR016181">
    <property type="entry name" value="Acyl_CoA_acyltransferase"/>
</dbReference>